<evidence type="ECO:0000313" key="3">
    <source>
        <dbReference type="Proteomes" id="UP000664277"/>
    </source>
</evidence>
<evidence type="ECO:0000313" key="2">
    <source>
        <dbReference type="EMBL" id="MBN8661516.1"/>
    </source>
</evidence>
<dbReference type="Proteomes" id="UP000664277">
    <property type="component" value="Unassembled WGS sequence"/>
</dbReference>
<comment type="caution">
    <text evidence="2">The sequence shown here is derived from an EMBL/GenBank/DDBJ whole genome shotgun (WGS) entry which is preliminary data.</text>
</comment>
<organism evidence="2 3">
    <name type="scientific">Candidatus Obscuribacter phosphatis</name>
    <dbReference type="NCBI Taxonomy" id="1906157"/>
    <lineage>
        <taxon>Bacteria</taxon>
        <taxon>Bacillati</taxon>
        <taxon>Candidatus Melainabacteria</taxon>
        <taxon>Candidatus Obscuribacterales</taxon>
        <taxon>Candidatus Obscuribacteraceae</taxon>
        <taxon>Candidatus Obscuribacter</taxon>
    </lineage>
</organism>
<evidence type="ECO:0000256" key="1">
    <source>
        <dbReference type="SAM" id="SignalP"/>
    </source>
</evidence>
<dbReference type="InterPro" id="IPR012334">
    <property type="entry name" value="Pectin_lyas_fold"/>
</dbReference>
<evidence type="ECO:0008006" key="4">
    <source>
        <dbReference type="Google" id="ProtNLM"/>
    </source>
</evidence>
<feature type="chain" id="PRO_5035192405" description="Right handed beta helix domain-containing protein" evidence="1">
    <location>
        <begin position="30"/>
        <end position="451"/>
    </location>
</feature>
<dbReference type="InterPro" id="IPR011050">
    <property type="entry name" value="Pectin_lyase_fold/virulence"/>
</dbReference>
<sequence>MLKYLSRKGALTLALSSLAVLTFQSEAMAKAFYVSPSGDGSTGANWKTAWQAPDKIDWNQVNAGDQIIVDGGTTGITYQSELVVPKSGSATAPITIRQANGAGHNGQVVLFGNASATPTPPPYPGLKNGISIGGSYINIVGAQRSGIKIKSYHDACINIAPGQSNINLRNIEFENRIGLPPYGVITCVGLKYSGYNVQVANCDFRECNTGAREVAQEGSNNLTVFRNCTFGSNRHYLNFQRGCGTGIAGVNTFQFKGNYNSTTYAQNCIFGTHLTFALSFSKGNVQVGNCLYLAHPMYANYFTFPAGSTDRVRINRCTFITPSQPGTPPYGMLGGPIYTTGNGDIKVSNSVVYGGSVQVPVTQNINGGGNVQFRVAGNTTALAATLVDPQFKDEAAVAAMPSDYEPYQFALLDYSPLPGAPSTGKGSTISSVSTLVAPYGPKGKILPLGGP</sequence>
<reference evidence="2" key="1">
    <citation type="submission" date="2021-02" db="EMBL/GenBank/DDBJ databases">
        <title>Genome-Resolved Metagenomics of a Microbial Community Performing Photosynthetic Biological Nutrient Removal.</title>
        <authorList>
            <person name="Mcdaniel E.A."/>
        </authorList>
    </citation>
    <scope>NUCLEOTIDE SEQUENCE</scope>
    <source>
        <strain evidence="2">UWPOB_OBS1</strain>
    </source>
</reference>
<accession>A0A8J7P9F0</accession>
<name>A0A8J7P9F0_9BACT</name>
<gene>
    <name evidence="2" type="ORF">J0M35_14215</name>
</gene>
<dbReference type="AlphaFoldDB" id="A0A8J7P9F0"/>
<dbReference type="EMBL" id="JAFLCK010000021">
    <property type="protein sequence ID" value="MBN8661516.1"/>
    <property type="molecule type" value="Genomic_DNA"/>
</dbReference>
<protein>
    <recommendedName>
        <fullName evidence="4">Right handed beta helix domain-containing protein</fullName>
    </recommendedName>
</protein>
<dbReference type="Gene3D" id="2.160.20.10">
    <property type="entry name" value="Single-stranded right-handed beta-helix, Pectin lyase-like"/>
    <property type="match status" value="1"/>
</dbReference>
<feature type="signal peptide" evidence="1">
    <location>
        <begin position="1"/>
        <end position="29"/>
    </location>
</feature>
<keyword evidence="1" id="KW-0732">Signal</keyword>
<proteinExistence type="predicted"/>
<dbReference type="SUPFAM" id="SSF51126">
    <property type="entry name" value="Pectin lyase-like"/>
    <property type="match status" value="1"/>
</dbReference>